<comment type="caution">
    <text evidence="3">The sequence shown here is derived from an EMBL/GenBank/DDBJ whole genome shotgun (WGS) entry which is preliminary data.</text>
</comment>
<dbReference type="PANTHER" id="PTHR42760:SF133">
    <property type="entry name" value="3-OXOACYL-[ACYL-CARRIER-PROTEIN] REDUCTASE"/>
    <property type="match status" value="1"/>
</dbReference>
<dbReference type="PANTHER" id="PTHR42760">
    <property type="entry name" value="SHORT-CHAIN DEHYDROGENASES/REDUCTASES FAMILY MEMBER"/>
    <property type="match status" value="1"/>
</dbReference>
<dbReference type="eggNOG" id="COG1028">
    <property type="taxonomic scope" value="Bacteria"/>
</dbReference>
<dbReference type="CDD" id="cd05233">
    <property type="entry name" value="SDR_c"/>
    <property type="match status" value="1"/>
</dbReference>
<keyword evidence="2" id="KW-0560">Oxidoreductase</keyword>
<comment type="similarity">
    <text evidence="1">Belongs to the short-chain dehydrogenases/reductases (SDR) family.</text>
</comment>
<dbReference type="Gene3D" id="3.40.50.720">
    <property type="entry name" value="NAD(P)-binding Rossmann-like Domain"/>
    <property type="match status" value="1"/>
</dbReference>
<dbReference type="InterPro" id="IPR020904">
    <property type="entry name" value="Sc_DH/Rdtase_CS"/>
</dbReference>
<dbReference type="PRINTS" id="PR00080">
    <property type="entry name" value="SDRFAMILY"/>
</dbReference>
<dbReference type="PRINTS" id="PR00081">
    <property type="entry name" value="GDHRDH"/>
</dbReference>
<protein>
    <submittedName>
        <fullName evidence="3">3-oxoacyl-ACP reductase</fullName>
    </submittedName>
</protein>
<sequence>MTGGGRGIGRGICRALAKAGANVVIAGRTPGPLQETAEEVRNLGAQSLVVPVDICSQAEIDRLVDLSIKEFGYIDGWVNNAGSASASDVGRLLDIKEDQWDRVVDLNLKWTFFAAQAAARSMTKGGSIINITSRTASQPCPMTGQYGAAKAGVESLTGTMAVEWGHRKIRVNAIAPGVVLTENSTSMEKSSTRRRQIETVPLRRLGEVDDVGPLAVYFVADESSWVTGTVVPVAGGSRIPIGTLSYLHHINREMEELEAASLPSQVTK</sequence>
<gene>
    <name evidence="3" type="ORF">HPO_18894</name>
</gene>
<name>A0A062V940_9PROT</name>
<reference evidence="3 4" key="1">
    <citation type="journal article" date="2014" name="Antonie Van Leeuwenhoek">
        <title>Hyphomonas beringensis sp. nov. and Hyphomonas chukchiensis sp. nov., isolated from surface seawater of the Bering Sea and Chukchi Sea.</title>
        <authorList>
            <person name="Li C."/>
            <person name="Lai Q."/>
            <person name="Li G."/>
            <person name="Dong C."/>
            <person name="Wang J."/>
            <person name="Liao Y."/>
            <person name="Shao Z."/>
        </authorList>
    </citation>
    <scope>NUCLEOTIDE SEQUENCE [LARGE SCALE GENOMIC DNA]</scope>
    <source>
        <strain evidence="3 4">PS728</strain>
    </source>
</reference>
<evidence type="ECO:0000256" key="1">
    <source>
        <dbReference type="ARBA" id="ARBA00006484"/>
    </source>
</evidence>
<dbReference type="SUPFAM" id="SSF51735">
    <property type="entry name" value="NAD(P)-binding Rossmann-fold domains"/>
    <property type="match status" value="1"/>
</dbReference>
<evidence type="ECO:0000313" key="3">
    <source>
        <dbReference type="EMBL" id="KCZ96637.1"/>
    </source>
</evidence>
<dbReference type="GO" id="GO:0006633">
    <property type="term" value="P:fatty acid biosynthetic process"/>
    <property type="evidence" value="ECO:0007669"/>
    <property type="project" value="TreeGrafter"/>
</dbReference>
<dbReference type="GO" id="GO:0016616">
    <property type="term" value="F:oxidoreductase activity, acting on the CH-OH group of donors, NAD or NADP as acceptor"/>
    <property type="evidence" value="ECO:0007669"/>
    <property type="project" value="TreeGrafter"/>
</dbReference>
<accession>A0A062V940</accession>
<evidence type="ECO:0000256" key="2">
    <source>
        <dbReference type="ARBA" id="ARBA00023002"/>
    </source>
</evidence>
<proteinExistence type="inferred from homology"/>
<dbReference type="FunFam" id="3.40.50.720:FF:000084">
    <property type="entry name" value="Short-chain dehydrogenase reductase"/>
    <property type="match status" value="1"/>
</dbReference>
<dbReference type="InterPro" id="IPR002347">
    <property type="entry name" value="SDR_fam"/>
</dbReference>
<dbReference type="GO" id="GO:0048038">
    <property type="term" value="F:quinone binding"/>
    <property type="evidence" value="ECO:0007669"/>
    <property type="project" value="TreeGrafter"/>
</dbReference>
<dbReference type="InterPro" id="IPR036291">
    <property type="entry name" value="NAD(P)-bd_dom_sf"/>
</dbReference>
<keyword evidence="4" id="KW-1185">Reference proteome</keyword>
<dbReference type="PROSITE" id="PS00061">
    <property type="entry name" value="ADH_SHORT"/>
    <property type="match status" value="1"/>
</dbReference>
<dbReference type="STRING" id="1280954.HPO_18894"/>
<dbReference type="EMBL" id="ARYM01000041">
    <property type="protein sequence ID" value="KCZ96637.1"/>
    <property type="molecule type" value="Genomic_DNA"/>
</dbReference>
<dbReference type="Pfam" id="PF13561">
    <property type="entry name" value="adh_short_C2"/>
    <property type="match status" value="1"/>
</dbReference>
<evidence type="ECO:0000313" key="4">
    <source>
        <dbReference type="Proteomes" id="UP000027100"/>
    </source>
</evidence>
<organism evidence="3 4">
    <name type="scientific">Hyphomonas polymorpha PS728</name>
    <dbReference type="NCBI Taxonomy" id="1280954"/>
    <lineage>
        <taxon>Bacteria</taxon>
        <taxon>Pseudomonadati</taxon>
        <taxon>Pseudomonadota</taxon>
        <taxon>Alphaproteobacteria</taxon>
        <taxon>Hyphomonadales</taxon>
        <taxon>Hyphomonadaceae</taxon>
        <taxon>Hyphomonas</taxon>
    </lineage>
</organism>
<dbReference type="Proteomes" id="UP000027100">
    <property type="component" value="Unassembled WGS sequence"/>
</dbReference>
<dbReference type="AlphaFoldDB" id="A0A062V940"/>
<dbReference type="PATRIC" id="fig|1280954.3.peg.3797"/>